<proteinExistence type="inferred from homology"/>
<evidence type="ECO:0000256" key="4">
    <source>
        <dbReference type="ARBA" id="ARBA00025779"/>
    </source>
</evidence>
<dbReference type="GO" id="GO:0051010">
    <property type="term" value="F:microtubule plus-end binding"/>
    <property type="evidence" value="ECO:0007669"/>
    <property type="project" value="TreeGrafter"/>
</dbReference>
<evidence type="ECO:0000256" key="2">
    <source>
        <dbReference type="ARBA" id="ARBA00022490"/>
    </source>
</evidence>
<gene>
    <name evidence="7" type="primary">Tbcb</name>
    <name evidence="7" type="ORF">AWC38_SpisGene16825</name>
</gene>
<dbReference type="GO" id="GO:0005829">
    <property type="term" value="C:cytosol"/>
    <property type="evidence" value="ECO:0007669"/>
    <property type="project" value="UniProtKB-ARBA"/>
</dbReference>
<dbReference type="InterPro" id="IPR000938">
    <property type="entry name" value="CAP-Gly_domain"/>
</dbReference>
<name>A0A2B4RRA6_STYPI</name>
<dbReference type="GO" id="GO:0035371">
    <property type="term" value="C:microtubule plus-end"/>
    <property type="evidence" value="ECO:0007669"/>
    <property type="project" value="TreeGrafter"/>
</dbReference>
<dbReference type="PANTHER" id="PTHR18916">
    <property type="entry name" value="DYNACTIN 1-RELATED MICROTUBULE-BINDING"/>
    <property type="match status" value="1"/>
</dbReference>
<evidence type="ECO:0000259" key="6">
    <source>
        <dbReference type="PROSITE" id="PS50245"/>
    </source>
</evidence>
<dbReference type="Proteomes" id="UP000225706">
    <property type="component" value="Unassembled WGS sequence"/>
</dbReference>
<dbReference type="AlphaFoldDB" id="A0A2B4RRA6"/>
<evidence type="ECO:0000313" key="8">
    <source>
        <dbReference type="Proteomes" id="UP000225706"/>
    </source>
</evidence>
<feature type="domain" description="CAP-Gly" evidence="6">
    <location>
        <begin position="182"/>
        <end position="224"/>
    </location>
</feature>
<keyword evidence="2" id="KW-0963">Cytoplasm</keyword>
<dbReference type="InterPro" id="IPR029071">
    <property type="entry name" value="Ubiquitin-like_domsf"/>
</dbReference>
<dbReference type="GO" id="GO:0007023">
    <property type="term" value="P:post-chaperonin tubulin folding pathway"/>
    <property type="evidence" value="ECO:0007669"/>
    <property type="project" value="InterPro"/>
</dbReference>
<dbReference type="SMART" id="SM01052">
    <property type="entry name" value="CAP_GLY"/>
    <property type="match status" value="1"/>
</dbReference>
<reference evidence="8" key="1">
    <citation type="journal article" date="2017" name="bioRxiv">
        <title>Comparative analysis of the genomes of Stylophora pistillata and Acropora digitifera provides evidence for extensive differences between species of corals.</title>
        <authorList>
            <person name="Voolstra C.R."/>
            <person name="Li Y."/>
            <person name="Liew Y.J."/>
            <person name="Baumgarten S."/>
            <person name="Zoccola D."/>
            <person name="Flot J.-F."/>
            <person name="Tambutte S."/>
            <person name="Allemand D."/>
            <person name="Aranda M."/>
        </authorList>
    </citation>
    <scope>NUCLEOTIDE SEQUENCE [LARGE SCALE GENOMIC DNA]</scope>
</reference>
<dbReference type="Gene3D" id="2.30.30.190">
    <property type="entry name" value="CAP Gly-rich-like domain"/>
    <property type="match status" value="1"/>
</dbReference>
<dbReference type="EMBL" id="LSMT01000392">
    <property type="protein sequence ID" value="PFX18795.1"/>
    <property type="molecule type" value="Genomic_DNA"/>
</dbReference>
<dbReference type="InterPro" id="IPR000626">
    <property type="entry name" value="Ubiquitin-like_dom"/>
</dbReference>
<dbReference type="PROSITE" id="PS00845">
    <property type="entry name" value="CAP_GLY_1"/>
    <property type="match status" value="1"/>
</dbReference>
<evidence type="ECO:0000256" key="5">
    <source>
        <dbReference type="SAM" id="MobiDB-lite"/>
    </source>
</evidence>
<evidence type="ECO:0000313" key="7">
    <source>
        <dbReference type="EMBL" id="PFX18795.1"/>
    </source>
</evidence>
<dbReference type="SUPFAM" id="SSF74924">
    <property type="entry name" value="Cap-Gly domain"/>
    <property type="match status" value="1"/>
</dbReference>
<keyword evidence="8" id="KW-1185">Reference proteome</keyword>
<dbReference type="CDD" id="cd01789">
    <property type="entry name" value="Ubl_TBCB"/>
    <property type="match status" value="1"/>
</dbReference>
<dbReference type="Pfam" id="PF14560">
    <property type="entry name" value="Ubiquitin_2"/>
    <property type="match status" value="1"/>
</dbReference>
<dbReference type="PROSITE" id="PS50245">
    <property type="entry name" value="CAP_GLY_2"/>
    <property type="match status" value="1"/>
</dbReference>
<evidence type="ECO:0000256" key="3">
    <source>
        <dbReference type="ARBA" id="ARBA00023186"/>
    </source>
</evidence>
<comment type="subcellular location">
    <subcellularLocation>
        <location evidence="1">Cytoplasm</location>
    </subcellularLocation>
</comment>
<comment type="caution">
    <text evidence="7">The sequence shown here is derived from an EMBL/GenBank/DDBJ whole genome shotgun (WGS) entry which is preliminary data.</text>
</comment>
<dbReference type="InterPro" id="IPR036859">
    <property type="entry name" value="CAP-Gly_dom_sf"/>
</dbReference>
<keyword evidence="3" id="KW-0143">Chaperone</keyword>
<evidence type="ECO:0000256" key="1">
    <source>
        <dbReference type="ARBA" id="ARBA00004496"/>
    </source>
</evidence>
<dbReference type="GO" id="GO:0005634">
    <property type="term" value="C:nucleus"/>
    <property type="evidence" value="ECO:0007669"/>
    <property type="project" value="TreeGrafter"/>
</dbReference>
<organism evidence="7 8">
    <name type="scientific">Stylophora pistillata</name>
    <name type="common">Smooth cauliflower coral</name>
    <dbReference type="NCBI Taxonomy" id="50429"/>
    <lineage>
        <taxon>Eukaryota</taxon>
        <taxon>Metazoa</taxon>
        <taxon>Cnidaria</taxon>
        <taxon>Anthozoa</taxon>
        <taxon>Hexacorallia</taxon>
        <taxon>Scleractinia</taxon>
        <taxon>Astrocoeniina</taxon>
        <taxon>Pocilloporidae</taxon>
        <taxon>Stylophora</taxon>
    </lineage>
</organism>
<feature type="compositionally biased region" description="Basic and acidic residues" evidence="5">
    <location>
        <begin position="132"/>
        <end position="154"/>
    </location>
</feature>
<dbReference type="Pfam" id="PF01302">
    <property type="entry name" value="CAP_GLY"/>
    <property type="match status" value="1"/>
</dbReference>
<dbReference type="GO" id="GO:0007021">
    <property type="term" value="P:tubulin complex assembly"/>
    <property type="evidence" value="ECO:0007669"/>
    <property type="project" value="InterPro"/>
</dbReference>
<dbReference type="Gene3D" id="3.10.20.90">
    <property type="entry name" value="Phosphatidylinositol 3-kinase Catalytic Subunit, Chain A, domain 1"/>
    <property type="match status" value="1"/>
</dbReference>
<sequence>MAGIETPSTVFVQITSSVTSFTSEKRLQRNETISLLKGKLELITGCSAMTMEVQLLDKEGKFLCILNNEDALLGAYPVDDNMRLHVVDKDPTKKAGEFEDLSAVEKYEMSTEDYSKRSDSVRAFKQKNKLGQFKEKTPEEIEEEKERERQEETASKAITVGSRCEVRVSNAPARRGVVMFVGKTSFKPGWWVGVKYDEPFGKNDGSVAGKRYFTCPPKYGGFIKPKDVTLGDFPEEDLGFEDDEM</sequence>
<dbReference type="OrthoDB" id="5295208at2759"/>
<dbReference type="PANTHER" id="PTHR18916:SF85">
    <property type="entry name" value="TUBULIN-FOLDING COFACTOR B"/>
    <property type="match status" value="1"/>
</dbReference>
<dbReference type="InterPro" id="IPR045172">
    <property type="entry name" value="TBCB_Ubl"/>
</dbReference>
<protein>
    <submittedName>
        <fullName evidence="7">Tubulin-folding cofactor B</fullName>
    </submittedName>
</protein>
<dbReference type="GO" id="GO:0031122">
    <property type="term" value="P:cytoplasmic microtubule organization"/>
    <property type="evidence" value="ECO:0007669"/>
    <property type="project" value="TreeGrafter"/>
</dbReference>
<dbReference type="GO" id="GO:0005938">
    <property type="term" value="C:cell cortex"/>
    <property type="evidence" value="ECO:0007669"/>
    <property type="project" value="TreeGrafter"/>
</dbReference>
<feature type="region of interest" description="Disordered" evidence="5">
    <location>
        <begin position="132"/>
        <end position="156"/>
    </location>
</feature>
<dbReference type="STRING" id="50429.A0A2B4RRA6"/>
<comment type="similarity">
    <text evidence="4">Belongs to the TBCB family.</text>
</comment>
<dbReference type="SUPFAM" id="SSF54236">
    <property type="entry name" value="Ubiquitin-like"/>
    <property type="match status" value="1"/>
</dbReference>
<dbReference type="GO" id="GO:0043014">
    <property type="term" value="F:alpha-tubulin binding"/>
    <property type="evidence" value="ECO:0007669"/>
    <property type="project" value="InterPro"/>
</dbReference>
<accession>A0A2B4RRA6</accession>
<dbReference type="FunFam" id="2.30.30.190:FF:000013">
    <property type="entry name" value="Tubulin-folding cofactor B"/>
    <property type="match status" value="1"/>
</dbReference>